<comment type="catalytic activity">
    <reaction evidence="2">
        <text>2 GTP = 3',3'-c-di-GMP + 2 diphosphate</text>
        <dbReference type="Rhea" id="RHEA:24898"/>
        <dbReference type="ChEBI" id="CHEBI:33019"/>
        <dbReference type="ChEBI" id="CHEBI:37565"/>
        <dbReference type="ChEBI" id="CHEBI:58805"/>
        <dbReference type="EC" id="2.7.7.65"/>
    </reaction>
</comment>
<name>A0A6N0I005_9GAMM</name>
<keyword evidence="3" id="KW-1133">Transmembrane helix</keyword>
<dbReference type="GO" id="GO:1902201">
    <property type="term" value="P:negative regulation of bacterial-type flagellum-dependent cell motility"/>
    <property type="evidence" value="ECO:0007669"/>
    <property type="project" value="TreeGrafter"/>
</dbReference>
<protein>
    <recommendedName>
        <fullName evidence="1">diguanylate cyclase</fullName>
        <ecNumber evidence="1">2.7.7.65</ecNumber>
    </recommendedName>
</protein>
<dbReference type="SMART" id="SM00267">
    <property type="entry name" value="GGDEF"/>
    <property type="match status" value="1"/>
</dbReference>
<evidence type="ECO:0000313" key="6">
    <source>
        <dbReference type="Proteomes" id="UP000509658"/>
    </source>
</evidence>
<feature type="transmembrane region" description="Helical" evidence="3">
    <location>
        <begin position="229"/>
        <end position="252"/>
    </location>
</feature>
<dbReference type="GO" id="GO:0052621">
    <property type="term" value="F:diguanylate cyclase activity"/>
    <property type="evidence" value="ECO:0007669"/>
    <property type="project" value="UniProtKB-EC"/>
</dbReference>
<dbReference type="EMBL" id="CP054491">
    <property type="protein sequence ID" value="QKQ27893.1"/>
    <property type="molecule type" value="Genomic_DNA"/>
</dbReference>
<feature type="domain" description="GGDEF" evidence="4">
    <location>
        <begin position="303"/>
        <end position="364"/>
    </location>
</feature>
<dbReference type="Gene3D" id="3.30.70.270">
    <property type="match status" value="1"/>
</dbReference>
<dbReference type="Pfam" id="PF11845">
    <property type="entry name" value="Tll0287-like"/>
    <property type="match status" value="1"/>
</dbReference>
<gene>
    <name evidence="5" type="ORF">HUE57_17610</name>
</gene>
<proteinExistence type="predicted"/>
<dbReference type="PROSITE" id="PS50887">
    <property type="entry name" value="GGDEF"/>
    <property type="match status" value="1"/>
</dbReference>
<evidence type="ECO:0000313" key="5">
    <source>
        <dbReference type="EMBL" id="QKQ27893.1"/>
    </source>
</evidence>
<dbReference type="SUPFAM" id="SSF55073">
    <property type="entry name" value="Nucleotide cyclase"/>
    <property type="match status" value="1"/>
</dbReference>
<dbReference type="PANTHER" id="PTHR45138:SF9">
    <property type="entry name" value="DIGUANYLATE CYCLASE DGCM-RELATED"/>
    <property type="match status" value="1"/>
</dbReference>
<keyword evidence="3" id="KW-0812">Transmembrane</keyword>
<accession>A0A6N0I005</accession>
<dbReference type="PANTHER" id="PTHR45138">
    <property type="entry name" value="REGULATORY COMPONENTS OF SENSORY TRANSDUCTION SYSTEM"/>
    <property type="match status" value="1"/>
</dbReference>
<dbReference type="InterPro" id="IPR050469">
    <property type="entry name" value="Diguanylate_Cyclase"/>
</dbReference>
<evidence type="ECO:0000259" key="4">
    <source>
        <dbReference type="PROSITE" id="PS50887"/>
    </source>
</evidence>
<dbReference type="InterPro" id="IPR029787">
    <property type="entry name" value="Nucleotide_cyclase"/>
</dbReference>
<dbReference type="KEGG" id="rev:HUE57_17610"/>
<dbReference type="Pfam" id="PF00990">
    <property type="entry name" value="GGDEF"/>
    <property type="match status" value="1"/>
</dbReference>
<organism evidence="5 6">
    <name type="scientific">Candidatus Reidiella endopervernicosa</name>
    <dbReference type="NCBI Taxonomy" id="2738883"/>
    <lineage>
        <taxon>Bacteria</taxon>
        <taxon>Pseudomonadati</taxon>
        <taxon>Pseudomonadota</taxon>
        <taxon>Gammaproteobacteria</taxon>
        <taxon>Candidatus Reidiella</taxon>
    </lineage>
</organism>
<evidence type="ECO:0000256" key="3">
    <source>
        <dbReference type="SAM" id="Phobius"/>
    </source>
</evidence>
<dbReference type="InterPro" id="IPR043128">
    <property type="entry name" value="Rev_trsase/Diguanyl_cyclase"/>
</dbReference>
<dbReference type="NCBIfam" id="TIGR00254">
    <property type="entry name" value="GGDEF"/>
    <property type="match status" value="1"/>
</dbReference>
<evidence type="ECO:0000256" key="1">
    <source>
        <dbReference type="ARBA" id="ARBA00012528"/>
    </source>
</evidence>
<dbReference type="GO" id="GO:0043709">
    <property type="term" value="P:cell adhesion involved in single-species biofilm formation"/>
    <property type="evidence" value="ECO:0007669"/>
    <property type="project" value="TreeGrafter"/>
</dbReference>
<reference evidence="5 6" key="1">
    <citation type="submission" date="2020-05" db="EMBL/GenBank/DDBJ databases">
        <title>Horizontal transmission and recombination maintain forever young bacterial symbiont genomes.</title>
        <authorList>
            <person name="Russell S.L."/>
            <person name="Pepper-Tunick E."/>
            <person name="Svedberg J."/>
            <person name="Byrne A."/>
            <person name="Ruelas Castillo J."/>
            <person name="Vollmers C."/>
            <person name="Beinart R.A."/>
            <person name="Corbett-Detig R."/>
        </authorList>
    </citation>
    <scope>NUCLEOTIDE SEQUENCE [LARGE SCALE GENOMIC DNA]</scope>
    <source>
        <strain evidence="5">Santa_Monica_outfall</strain>
    </source>
</reference>
<dbReference type="CDD" id="cd01949">
    <property type="entry name" value="GGDEF"/>
    <property type="match status" value="1"/>
</dbReference>
<dbReference type="EC" id="2.7.7.65" evidence="1"/>
<keyword evidence="3" id="KW-0472">Membrane</keyword>
<dbReference type="AlphaFoldDB" id="A0A6N0I005"/>
<feature type="transmembrane region" description="Helical" evidence="3">
    <location>
        <begin position="21"/>
        <end position="39"/>
    </location>
</feature>
<dbReference type="Proteomes" id="UP000509658">
    <property type="component" value="Chromosome"/>
</dbReference>
<sequence>MPGRIWSASLTSRSRNILIQLFLVFLVAYSALVAIYYNATHDYAIAEAEKLIESELLTHRAMHSYIEDIQKPEIYRLKDEGKLYREYFSPKILSFTFAARGVKELLNQERAKVDRPKIYFKLAAYNPRNPINTADTEELELLKKMNRDEIEEFKQIRDFEGQPHLYYAIPINPNKKSCMRCHSDPAIAPAELVEMYGDKAGFYEEIGDIRAMISIRVPLEQQFAESNQIFYGLSGITLGTLAAIYLLIVYFFRTIDHKQQQLITANIELNRLSVTDPLTGLHNRLRFNEDIERELAESERYDSPLTLLMLDLDHFKQLNDTLGHQAGDAALKHAAAILSVPPDLQISAPDGAVKSLSLPHHRPT</sequence>
<evidence type="ECO:0000256" key="2">
    <source>
        <dbReference type="ARBA" id="ARBA00034247"/>
    </source>
</evidence>
<keyword evidence="6" id="KW-1185">Reference proteome</keyword>
<dbReference type="GO" id="GO:0005886">
    <property type="term" value="C:plasma membrane"/>
    <property type="evidence" value="ECO:0007669"/>
    <property type="project" value="TreeGrafter"/>
</dbReference>
<dbReference type="InterPro" id="IPR021796">
    <property type="entry name" value="Tll0287-like_dom"/>
</dbReference>
<dbReference type="InterPro" id="IPR000160">
    <property type="entry name" value="GGDEF_dom"/>
</dbReference>